<dbReference type="Proteomes" id="UP000663854">
    <property type="component" value="Unassembled WGS sequence"/>
</dbReference>
<proteinExistence type="predicted"/>
<dbReference type="Proteomes" id="UP000663864">
    <property type="component" value="Unassembled WGS sequence"/>
</dbReference>
<evidence type="ECO:0000313" key="5">
    <source>
        <dbReference type="Proteomes" id="UP000663870"/>
    </source>
</evidence>
<sequence>MTSLRRYMPNDNIPGDEQKRKIHMIDVINRRSTKIPTYIVGEDLIEFRIHEKGEYDIFQVYKNGDEYCPIDNGYKLFNITTRTPKTDRRMLLSLDLNQNQSKLDIYFCVIPSSQRETVLKTGVCPPENCEDNHFKIRKRIEKIFLTDGEKNQKVYLYKGDTIELKWSSEHGIAYYIEEKKYCPISGGLYTLERTSVRPSSKGTYSKTFDEYGMSFLFRITDTNQIHDIIVCVINEKYKIKYIEITDNIPPNIVWIEQHDWVIFEWNTTCKQTIVQIEPFPTDENQQQSTFFWRYKPSHHGYMYHQFKETGVYYYRAANDQIGTIIVQPEKAIHQVQIVSDQKIHNMRTEGFVQFNWKTSDSPEEPILITIDSKSSVVAEAADGRTELFDCCK</sequence>
<accession>A0A816AYI5</accession>
<organism evidence="3 5">
    <name type="scientific">Rotaria sordida</name>
    <dbReference type="NCBI Taxonomy" id="392033"/>
    <lineage>
        <taxon>Eukaryota</taxon>
        <taxon>Metazoa</taxon>
        <taxon>Spiralia</taxon>
        <taxon>Gnathifera</taxon>
        <taxon>Rotifera</taxon>
        <taxon>Eurotatoria</taxon>
        <taxon>Bdelloidea</taxon>
        <taxon>Philodinida</taxon>
        <taxon>Philodinidae</taxon>
        <taxon>Rotaria</taxon>
    </lineage>
</organism>
<evidence type="ECO:0000313" key="3">
    <source>
        <dbReference type="EMBL" id="CAF1603146.1"/>
    </source>
</evidence>
<evidence type="ECO:0000313" key="1">
    <source>
        <dbReference type="EMBL" id="CAF1353477.1"/>
    </source>
</evidence>
<dbReference type="AlphaFoldDB" id="A0A816AYI5"/>
<dbReference type="EMBL" id="CAJNOL010005306">
    <property type="protein sequence ID" value="CAF1603146.1"/>
    <property type="molecule type" value="Genomic_DNA"/>
</dbReference>
<comment type="caution">
    <text evidence="3">The sequence shown here is derived from an EMBL/GenBank/DDBJ whole genome shotgun (WGS) entry which is preliminary data.</text>
</comment>
<dbReference type="EMBL" id="CAJOBD010004059">
    <property type="protein sequence ID" value="CAF3978605.1"/>
    <property type="molecule type" value="Genomic_DNA"/>
</dbReference>
<evidence type="ECO:0000313" key="2">
    <source>
        <dbReference type="EMBL" id="CAF1395612.1"/>
    </source>
</evidence>
<reference evidence="3" key="1">
    <citation type="submission" date="2021-02" db="EMBL/GenBank/DDBJ databases">
        <authorList>
            <person name="Nowell W R."/>
        </authorList>
    </citation>
    <scope>NUCLEOTIDE SEQUENCE</scope>
</reference>
<dbReference type="Proteomes" id="UP000663836">
    <property type="component" value="Unassembled WGS sequence"/>
</dbReference>
<evidence type="ECO:0000313" key="4">
    <source>
        <dbReference type="EMBL" id="CAF3978605.1"/>
    </source>
</evidence>
<protein>
    <submittedName>
        <fullName evidence="3">Uncharacterized protein</fullName>
    </submittedName>
</protein>
<name>A0A816AYI5_9BILA</name>
<dbReference type="Proteomes" id="UP000663870">
    <property type="component" value="Unassembled WGS sequence"/>
</dbReference>
<keyword evidence="5" id="KW-1185">Reference proteome</keyword>
<dbReference type="EMBL" id="CAJNOT010003682">
    <property type="protein sequence ID" value="CAF1395612.1"/>
    <property type="molecule type" value="Genomic_DNA"/>
</dbReference>
<dbReference type="EMBL" id="CAJNOH010003923">
    <property type="protein sequence ID" value="CAF1353477.1"/>
    <property type="molecule type" value="Genomic_DNA"/>
</dbReference>
<gene>
    <name evidence="4" type="ORF">JBS370_LOCUS25048</name>
    <name evidence="3" type="ORF">JXQ802_LOCUS48543</name>
    <name evidence="1" type="ORF">PYM288_LOCUS32517</name>
    <name evidence="2" type="ORF">ZHD862_LOCUS32854</name>
</gene>